<comment type="caution">
    <text evidence="2">The sequence shown here is derived from an EMBL/GenBank/DDBJ whole genome shotgun (WGS) entry which is preliminary data.</text>
</comment>
<evidence type="ECO:0000313" key="2">
    <source>
        <dbReference type="EMBL" id="KAF6037629.1"/>
    </source>
</evidence>
<accession>A0A7J7KGB1</accession>
<evidence type="ECO:0000259" key="1">
    <source>
        <dbReference type="Pfam" id="PF01593"/>
    </source>
</evidence>
<feature type="domain" description="Amine oxidase" evidence="1">
    <location>
        <begin position="35"/>
        <end position="107"/>
    </location>
</feature>
<protein>
    <recommendedName>
        <fullName evidence="1">Amine oxidase domain-containing protein</fullName>
    </recommendedName>
</protein>
<gene>
    <name evidence="2" type="ORF">EB796_004064</name>
</gene>
<dbReference type="GO" id="GO:0016491">
    <property type="term" value="F:oxidoreductase activity"/>
    <property type="evidence" value="ECO:0007669"/>
    <property type="project" value="InterPro"/>
</dbReference>
<dbReference type="InterPro" id="IPR036188">
    <property type="entry name" value="FAD/NAD-bd_sf"/>
</dbReference>
<name>A0A7J7KGB1_BUGNE</name>
<dbReference type="Proteomes" id="UP000593567">
    <property type="component" value="Unassembled WGS sequence"/>
</dbReference>
<dbReference type="Pfam" id="PF01593">
    <property type="entry name" value="Amino_oxidase"/>
    <property type="match status" value="1"/>
</dbReference>
<evidence type="ECO:0000313" key="3">
    <source>
        <dbReference type="Proteomes" id="UP000593567"/>
    </source>
</evidence>
<keyword evidence="3" id="KW-1185">Reference proteome</keyword>
<dbReference type="InterPro" id="IPR002937">
    <property type="entry name" value="Amino_oxidase"/>
</dbReference>
<dbReference type="Gene3D" id="3.50.50.60">
    <property type="entry name" value="FAD/NAD(P)-binding domain"/>
    <property type="match status" value="1"/>
</dbReference>
<dbReference type="Gene3D" id="3.90.660.10">
    <property type="match status" value="1"/>
</dbReference>
<organism evidence="2 3">
    <name type="scientific">Bugula neritina</name>
    <name type="common">Brown bryozoan</name>
    <name type="synonym">Sertularia neritina</name>
    <dbReference type="NCBI Taxonomy" id="10212"/>
    <lineage>
        <taxon>Eukaryota</taxon>
        <taxon>Metazoa</taxon>
        <taxon>Spiralia</taxon>
        <taxon>Lophotrochozoa</taxon>
        <taxon>Bryozoa</taxon>
        <taxon>Gymnolaemata</taxon>
        <taxon>Cheilostomatida</taxon>
        <taxon>Flustrina</taxon>
        <taxon>Buguloidea</taxon>
        <taxon>Bugulidae</taxon>
        <taxon>Bugula</taxon>
    </lineage>
</organism>
<dbReference type="EMBL" id="VXIV02000538">
    <property type="protein sequence ID" value="KAF6037629.1"/>
    <property type="molecule type" value="Genomic_DNA"/>
</dbReference>
<dbReference type="AlphaFoldDB" id="A0A7J7KGB1"/>
<sequence>MAAFTFRYTEVFKGLNQFKYERFKPSAGEIAAGLLPSQKLVDYVQDQLCRVFSLKNIPNPVSAAVKIWDQSSISAGSISQIGVDAYQLQFKTLKPFPEAHIYIAGDVFFSSTKTDGSFYGWSESSLISSERILVNHFGLQKFCTSVNLENELPEN</sequence>
<proteinExistence type="predicted"/>
<reference evidence="2" key="1">
    <citation type="submission" date="2020-06" db="EMBL/GenBank/DDBJ databases">
        <title>Draft genome of Bugula neritina, a colonial animal packing powerful symbionts and potential medicines.</title>
        <authorList>
            <person name="Rayko M."/>
        </authorList>
    </citation>
    <scope>NUCLEOTIDE SEQUENCE [LARGE SCALE GENOMIC DNA]</scope>
    <source>
        <strain evidence="2">Kwan_BN1</strain>
    </source>
</reference>